<evidence type="ECO:0000313" key="2">
    <source>
        <dbReference type="Proteomes" id="UP000305067"/>
    </source>
</evidence>
<dbReference type="Proteomes" id="UP000305067">
    <property type="component" value="Unassembled WGS sequence"/>
</dbReference>
<dbReference type="Gene3D" id="3.60.10.10">
    <property type="entry name" value="Endonuclease/exonuclease/phosphatase"/>
    <property type="match status" value="1"/>
</dbReference>
<protein>
    <submittedName>
        <fullName evidence="1">Uncharacterized protein</fullName>
    </submittedName>
</protein>
<keyword evidence="2" id="KW-1185">Reference proteome</keyword>
<evidence type="ECO:0000313" key="1">
    <source>
        <dbReference type="EMBL" id="TFK96425.1"/>
    </source>
</evidence>
<dbReference type="STRING" id="1884261.A0A5C3Q2W0"/>
<dbReference type="EMBL" id="ML178860">
    <property type="protein sequence ID" value="TFK96425.1"/>
    <property type="molecule type" value="Genomic_DNA"/>
</dbReference>
<name>A0A5C3Q2W0_9AGAR</name>
<reference evidence="1 2" key="1">
    <citation type="journal article" date="2019" name="Nat. Ecol. Evol.">
        <title>Megaphylogeny resolves global patterns of mushroom evolution.</title>
        <authorList>
            <person name="Varga T."/>
            <person name="Krizsan K."/>
            <person name="Foldi C."/>
            <person name="Dima B."/>
            <person name="Sanchez-Garcia M."/>
            <person name="Sanchez-Ramirez S."/>
            <person name="Szollosi G.J."/>
            <person name="Szarkandi J.G."/>
            <person name="Papp V."/>
            <person name="Albert L."/>
            <person name="Andreopoulos W."/>
            <person name="Angelini C."/>
            <person name="Antonin V."/>
            <person name="Barry K.W."/>
            <person name="Bougher N.L."/>
            <person name="Buchanan P."/>
            <person name="Buyck B."/>
            <person name="Bense V."/>
            <person name="Catcheside P."/>
            <person name="Chovatia M."/>
            <person name="Cooper J."/>
            <person name="Damon W."/>
            <person name="Desjardin D."/>
            <person name="Finy P."/>
            <person name="Geml J."/>
            <person name="Haridas S."/>
            <person name="Hughes K."/>
            <person name="Justo A."/>
            <person name="Karasinski D."/>
            <person name="Kautmanova I."/>
            <person name="Kiss B."/>
            <person name="Kocsube S."/>
            <person name="Kotiranta H."/>
            <person name="LaButti K.M."/>
            <person name="Lechner B.E."/>
            <person name="Liimatainen K."/>
            <person name="Lipzen A."/>
            <person name="Lukacs Z."/>
            <person name="Mihaltcheva S."/>
            <person name="Morgado L.N."/>
            <person name="Niskanen T."/>
            <person name="Noordeloos M.E."/>
            <person name="Ohm R.A."/>
            <person name="Ortiz-Santana B."/>
            <person name="Ovrebo C."/>
            <person name="Racz N."/>
            <person name="Riley R."/>
            <person name="Savchenko A."/>
            <person name="Shiryaev A."/>
            <person name="Soop K."/>
            <person name="Spirin V."/>
            <person name="Szebenyi C."/>
            <person name="Tomsovsky M."/>
            <person name="Tulloss R.E."/>
            <person name="Uehling J."/>
            <person name="Grigoriev I.V."/>
            <person name="Vagvolgyi C."/>
            <person name="Papp T."/>
            <person name="Martin F.M."/>
            <person name="Miettinen O."/>
            <person name="Hibbett D.S."/>
            <person name="Nagy L.G."/>
        </authorList>
    </citation>
    <scope>NUCLEOTIDE SEQUENCE [LARGE SCALE GENOMIC DNA]</scope>
    <source>
        <strain evidence="1 2">CBS 309.79</strain>
    </source>
</reference>
<feature type="non-terminal residue" evidence="1">
    <location>
        <position position="1"/>
    </location>
</feature>
<dbReference type="AlphaFoldDB" id="A0A5C3Q2W0"/>
<dbReference type="OrthoDB" id="2840473at2759"/>
<gene>
    <name evidence="1" type="ORF">BDV98DRAFT_483421</name>
</gene>
<dbReference type="InterPro" id="IPR036691">
    <property type="entry name" value="Endo/exonu/phosph_ase_sf"/>
</dbReference>
<accession>A0A5C3Q2W0</accession>
<dbReference type="SUPFAM" id="SSF56219">
    <property type="entry name" value="DNase I-like"/>
    <property type="match status" value="1"/>
</dbReference>
<organism evidence="1 2">
    <name type="scientific">Pterulicium gracile</name>
    <dbReference type="NCBI Taxonomy" id="1884261"/>
    <lineage>
        <taxon>Eukaryota</taxon>
        <taxon>Fungi</taxon>
        <taxon>Dikarya</taxon>
        <taxon>Basidiomycota</taxon>
        <taxon>Agaricomycotina</taxon>
        <taxon>Agaricomycetes</taxon>
        <taxon>Agaricomycetidae</taxon>
        <taxon>Agaricales</taxon>
        <taxon>Pleurotineae</taxon>
        <taxon>Pterulaceae</taxon>
        <taxon>Pterulicium</taxon>
    </lineage>
</organism>
<proteinExistence type="predicted"/>
<feature type="non-terminal residue" evidence="1">
    <location>
        <position position="119"/>
    </location>
</feature>
<sequence>LNKSKTAQFSLICSDQIHERCNLVLIQEPYLNQYKNTKATSKWVVVYLYARNSSEHWSTVCLVILVNVQLGTNSWSQLPIPKSLDLGAITLWCGLGDLTVLNVYNTGDNMTTMDLLHKL</sequence>